<proteinExistence type="predicted"/>
<dbReference type="AlphaFoldDB" id="A0A4Q7N7D8"/>
<dbReference type="Pfam" id="PF12833">
    <property type="entry name" value="HTH_18"/>
    <property type="match status" value="1"/>
</dbReference>
<dbReference type="RefSeq" id="WP_130360358.1">
    <property type="nucleotide sequence ID" value="NZ_SGXC01000003.1"/>
</dbReference>
<reference evidence="6 7" key="1">
    <citation type="submission" date="2019-02" db="EMBL/GenBank/DDBJ databases">
        <title>Genomic Encyclopedia of Type Strains, Phase IV (KMG-IV): sequencing the most valuable type-strain genomes for metagenomic binning, comparative biology and taxonomic classification.</title>
        <authorList>
            <person name="Goeker M."/>
        </authorList>
    </citation>
    <scope>NUCLEOTIDE SEQUENCE [LARGE SCALE GENOMIC DNA]</scope>
    <source>
        <strain evidence="6 7">K24</strain>
    </source>
</reference>
<evidence type="ECO:0000313" key="7">
    <source>
        <dbReference type="Proteomes" id="UP000292445"/>
    </source>
</evidence>
<keyword evidence="7" id="KW-1185">Reference proteome</keyword>
<dbReference type="InterPro" id="IPR050204">
    <property type="entry name" value="AraC_XylS_family_regulators"/>
</dbReference>
<keyword evidence="2" id="KW-0805">Transcription regulation</keyword>
<protein>
    <submittedName>
        <fullName evidence="6">AraC family transcriptional regulator</fullName>
    </submittedName>
</protein>
<name>A0A4Q7N7D8_9BURK</name>
<evidence type="ECO:0000256" key="3">
    <source>
        <dbReference type="ARBA" id="ARBA00023125"/>
    </source>
</evidence>
<accession>A0A4Q7N7D8</accession>
<comment type="caution">
    <text evidence="6">The sequence shown here is derived from an EMBL/GenBank/DDBJ whole genome shotgun (WGS) entry which is preliminary data.</text>
</comment>
<dbReference type="InterPro" id="IPR009057">
    <property type="entry name" value="Homeodomain-like_sf"/>
</dbReference>
<dbReference type="PROSITE" id="PS01124">
    <property type="entry name" value="HTH_ARAC_FAMILY_2"/>
    <property type="match status" value="1"/>
</dbReference>
<dbReference type="PRINTS" id="PR00032">
    <property type="entry name" value="HTHARAC"/>
</dbReference>
<dbReference type="InterPro" id="IPR018060">
    <property type="entry name" value="HTH_AraC"/>
</dbReference>
<organism evidence="6 7">
    <name type="scientific">Pigmentiphaga kullae</name>
    <dbReference type="NCBI Taxonomy" id="151784"/>
    <lineage>
        <taxon>Bacteria</taxon>
        <taxon>Pseudomonadati</taxon>
        <taxon>Pseudomonadota</taxon>
        <taxon>Betaproteobacteria</taxon>
        <taxon>Burkholderiales</taxon>
        <taxon>Alcaligenaceae</taxon>
        <taxon>Pigmentiphaga</taxon>
    </lineage>
</organism>
<evidence type="ECO:0000313" key="6">
    <source>
        <dbReference type="EMBL" id="RZS77952.1"/>
    </source>
</evidence>
<evidence type="ECO:0000256" key="1">
    <source>
        <dbReference type="ARBA" id="ARBA00022490"/>
    </source>
</evidence>
<dbReference type="EMBL" id="SGXC01000003">
    <property type="protein sequence ID" value="RZS77952.1"/>
    <property type="molecule type" value="Genomic_DNA"/>
</dbReference>
<dbReference type="PANTHER" id="PTHR46796:SF13">
    <property type="entry name" value="HTH-TYPE TRANSCRIPTIONAL ACTIVATOR RHAS"/>
    <property type="match status" value="1"/>
</dbReference>
<keyword evidence="4" id="KW-0804">Transcription</keyword>
<dbReference type="SUPFAM" id="SSF46689">
    <property type="entry name" value="Homeodomain-like"/>
    <property type="match status" value="2"/>
</dbReference>
<gene>
    <name evidence="6" type="ORF">EV675_4591</name>
</gene>
<dbReference type="OrthoDB" id="1050625at2"/>
<keyword evidence="1" id="KW-0963">Cytoplasm</keyword>
<feature type="domain" description="HTH araC/xylS-type" evidence="5">
    <location>
        <begin position="206"/>
        <end position="304"/>
    </location>
</feature>
<dbReference type="SUPFAM" id="SSF51215">
    <property type="entry name" value="Regulatory protein AraC"/>
    <property type="match status" value="1"/>
</dbReference>
<sequence length="308" mass="36040">MHSDAVGIRIDDPSIKTYRMVERSERLDFDIRDHTVRPAVSTPHRHEFFQIQVNATGGASQVISGQRRQYRARSLIFVLPYRVHCAYNPCEPSYTIINFATNFLRRDFDLSPLEMEEVSLTDYPELAPFLYEGHIDFEFDDEEFAHIQGLLRHMTALNHRRRLGTLERIRGTLLELIGFTTERFESELRGLTERRIYLQGRTDALKRAIRHIDENLDKPLSLYSVAEAAFLSPNYLSQLLKKHTGLAFVDWVTVKRMDRAQDLLAHSEDRIFEIANGVGFSDEAYFTRRFHQRFGLSPSEYRRRVRQG</sequence>
<dbReference type="GO" id="GO:0043565">
    <property type="term" value="F:sequence-specific DNA binding"/>
    <property type="evidence" value="ECO:0007669"/>
    <property type="project" value="InterPro"/>
</dbReference>
<dbReference type="InterPro" id="IPR037923">
    <property type="entry name" value="HTH-like"/>
</dbReference>
<dbReference type="PANTHER" id="PTHR46796">
    <property type="entry name" value="HTH-TYPE TRANSCRIPTIONAL ACTIVATOR RHAS-RELATED"/>
    <property type="match status" value="1"/>
</dbReference>
<dbReference type="SMART" id="SM00342">
    <property type="entry name" value="HTH_ARAC"/>
    <property type="match status" value="1"/>
</dbReference>
<dbReference type="Proteomes" id="UP000292445">
    <property type="component" value="Unassembled WGS sequence"/>
</dbReference>
<keyword evidence="3" id="KW-0238">DNA-binding</keyword>
<dbReference type="InterPro" id="IPR020449">
    <property type="entry name" value="Tscrpt_reg_AraC-type_HTH"/>
</dbReference>
<dbReference type="Gene3D" id="1.10.10.60">
    <property type="entry name" value="Homeodomain-like"/>
    <property type="match status" value="2"/>
</dbReference>
<dbReference type="GO" id="GO:0003700">
    <property type="term" value="F:DNA-binding transcription factor activity"/>
    <property type="evidence" value="ECO:0007669"/>
    <property type="project" value="InterPro"/>
</dbReference>
<evidence type="ECO:0000259" key="5">
    <source>
        <dbReference type="PROSITE" id="PS01124"/>
    </source>
</evidence>
<evidence type="ECO:0000256" key="2">
    <source>
        <dbReference type="ARBA" id="ARBA00023015"/>
    </source>
</evidence>
<evidence type="ECO:0000256" key="4">
    <source>
        <dbReference type="ARBA" id="ARBA00023163"/>
    </source>
</evidence>